<dbReference type="Proteomes" id="UP001212997">
    <property type="component" value="Unassembled WGS sequence"/>
</dbReference>
<protein>
    <recommendedName>
        <fullName evidence="3">C3H1-type domain-containing protein</fullName>
    </recommendedName>
</protein>
<dbReference type="InterPro" id="IPR000571">
    <property type="entry name" value="Znf_CCCH"/>
</dbReference>
<feature type="domain" description="C3H1-type" evidence="3">
    <location>
        <begin position="161"/>
        <end position="188"/>
    </location>
</feature>
<dbReference type="AlphaFoldDB" id="A0AAD5UX66"/>
<name>A0AAD5UX66_9APHY</name>
<sequence length="357" mass="41283">MSSSRYPHRYTHETSLSPTKNNALYKQGKGQGEMSLERYHTLCAAIQRKYEFTDVPADFSKGQLFPRKGITFDHYTSYNLEPVLGIKLHPRQDGTIHPGDIKVYKSSFVDSWKCREGGILYCIGEAREFWNMVLNYHSTANTTGMRQWDKLFERLRKSDFDKSLIPCMWFAREGGCLDVACPFSHDKEACILDREKVLMKRRATLGRPTMRDISLREQRQLAQHRENSKSDSREIVKHEGTSALELWDDSVDDDEEELDPEVDRIFKERAEIKKICSNPDCLTARMTKKSQRESGKIEDPKMMVCTQCKITYYCSVSRIWFVVVIIVTRLGMDFRKSANGRIGRGTKWNRAAPSTSS</sequence>
<feature type="region of interest" description="Disordered" evidence="2">
    <location>
        <begin position="1"/>
        <end position="23"/>
    </location>
</feature>
<organism evidence="4 5">
    <name type="scientific">Meripilus lineatus</name>
    <dbReference type="NCBI Taxonomy" id="2056292"/>
    <lineage>
        <taxon>Eukaryota</taxon>
        <taxon>Fungi</taxon>
        <taxon>Dikarya</taxon>
        <taxon>Basidiomycota</taxon>
        <taxon>Agaricomycotina</taxon>
        <taxon>Agaricomycetes</taxon>
        <taxon>Polyporales</taxon>
        <taxon>Meripilaceae</taxon>
        <taxon>Meripilus</taxon>
    </lineage>
</organism>
<accession>A0AAD5UX66</accession>
<evidence type="ECO:0000256" key="2">
    <source>
        <dbReference type="SAM" id="MobiDB-lite"/>
    </source>
</evidence>
<comment type="caution">
    <text evidence="4">The sequence shown here is derived from an EMBL/GenBank/DDBJ whole genome shotgun (WGS) entry which is preliminary data.</text>
</comment>
<evidence type="ECO:0000313" key="4">
    <source>
        <dbReference type="EMBL" id="KAJ3480188.1"/>
    </source>
</evidence>
<feature type="zinc finger region" description="C3H1-type" evidence="1">
    <location>
        <begin position="161"/>
        <end position="188"/>
    </location>
</feature>
<dbReference type="PROSITE" id="PS50103">
    <property type="entry name" value="ZF_C3H1"/>
    <property type="match status" value="1"/>
</dbReference>
<evidence type="ECO:0000256" key="1">
    <source>
        <dbReference type="PROSITE-ProRule" id="PRU00723"/>
    </source>
</evidence>
<keyword evidence="5" id="KW-1185">Reference proteome</keyword>
<evidence type="ECO:0000313" key="5">
    <source>
        <dbReference type="Proteomes" id="UP001212997"/>
    </source>
</evidence>
<gene>
    <name evidence="4" type="ORF">NLI96_g8528</name>
</gene>
<keyword evidence="1" id="KW-0863">Zinc-finger</keyword>
<keyword evidence="1" id="KW-0479">Metal-binding</keyword>
<keyword evidence="1" id="KW-0862">Zinc</keyword>
<feature type="compositionally biased region" description="Polar residues" evidence="2">
    <location>
        <begin position="13"/>
        <end position="23"/>
    </location>
</feature>
<reference evidence="4" key="1">
    <citation type="submission" date="2022-07" db="EMBL/GenBank/DDBJ databases">
        <title>Genome Sequence of Physisporinus lineatus.</title>
        <authorList>
            <person name="Buettner E."/>
        </authorList>
    </citation>
    <scope>NUCLEOTIDE SEQUENCE</scope>
    <source>
        <strain evidence="4">VT162</strain>
    </source>
</reference>
<dbReference type="EMBL" id="JANAWD010000390">
    <property type="protein sequence ID" value="KAJ3480188.1"/>
    <property type="molecule type" value="Genomic_DNA"/>
</dbReference>
<evidence type="ECO:0000259" key="3">
    <source>
        <dbReference type="PROSITE" id="PS50103"/>
    </source>
</evidence>
<proteinExistence type="predicted"/>
<dbReference type="GO" id="GO:0008270">
    <property type="term" value="F:zinc ion binding"/>
    <property type="evidence" value="ECO:0007669"/>
    <property type="project" value="UniProtKB-KW"/>
</dbReference>